<feature type="compositionally biased region" description="Polar residues" evidence="12">
    <location>
        <begin position="1"/>
        <end position="10"/>
    </location>
</feature>
<dbReference type="UniPathway" id="UPA00109">
    <property type="reaction ID" value="UER00180"/>
</dbReference>
<keyword evidence="16" id="KW-1185">Reference proteome</keyword>
<proteinExistence type="inferred from homology"/>
<evidence type="ECO:0000256" key="10">
    <source>
        <dbReference type="ARBA" id="ARBA00047905"/>
    </source>
</evidence>
<feature type="domain" description="Hexokinase C-terminal" evidence="14">
    <location>
        <begin position="240"/>
        <end position="487"/>
    </location>
</feature>
<dbReference type="GO" id="GO:0005829">
    <property type="term" value="C:cytosol"/>
    <property type="evidence" value="ECO:0007669"/>
    <property type="project" value="TreeGrafter"/>
</dbReference>
<comment type="catalytic activity">
    <reaction evidence="10">
        <text>D-fructose + ATP = D-fructose 6-phosphate + ADP + H(+)</text>
        <dbReference type="Rhea" id="RHEA:16125"/>
        <dbReference type="ChEBI" id="CHEBI:15378"/>
        <dbReference type="ChEBI" id="CHEBI:30616"/>
        <dbReference type="ChEBI" id="CHEBI:37721"/>
        <dbReference type="ChEBI" id="CHEBI:61527"/>
        <dbReference type="ChEBI" id="CHEBI:456216"/>
        <dbReference type="EC" id="2.7.1.1"/>
    </reaction>
    <physiologicalReaction direction="left-to-right" evidence="10">
        <dbReference type="Rhea" id="RHEA:16126"/>
    </physiologicalReaction>
</comment>
<dbReference type="GO" id="GO:0008865">
    <property type="term" value="F:fructokinase activity"/>
    <property type="evidence" value="ECO:0007669"/>
    <property type="project" value="TreeGrafter"/>
</dbReference>
<dbReference type="PRINTS" id="PR00475">
    <property type="entry name" value="HEXOKINASE"/>
</dbReference>
<keyword evidence="5 11" id="KW-0547">Nucleotide-binding</keyword>
<dbReference type="STRING" id="13706.A0A1X2H154"/>
<evidence type="ECO:0000256" key="1">
    <source>
        <dbReference type="ARBA" id="ARBA00004888"/>
    </source>
</evidence>
<evidence type="ECO:0000256" key="3">
    <source>
        <dbReference type="ARBA" id="ARBA00009225"/>
    </source>
</evidence>
<name>A0A1X2H154_SYNRA</name>
<evidence type="ECO:0000256" key="9">
    <source>
        <dbReference type="ARBA" id="ARBA00044613"/>
    </source>
</evidence>
<dbReference type="InterPro" id="IPR022672">
    <property type="entry name" value="Hexokinase_N"/>
</dbReference>
<dbReference type="OrthoDB" id="419537at2759"/>
<evidence type="ECO:0000259" key="13">
    <source>
        <dbReference type="Pfam" id="PF00349"/>
    </source>
</evidence>
<feature type="compositionally biased region" description="Basic and acidic residues" evidence="12">
    <location>
        <begin position="18"/>
        <end position="30"/>
    </location>
</feature>
<dbReference type="Pfam" id="PF03727">
    <property type="entry name" value="Hexokinase_2"/>
    <property type="match status" value="1"/>
</dbReference>
<evidence type="ECO:0000256" key="4">
    <source>
        <dbReference type="ARBA" id="ARBA00022679"/>
    </source>
</evidence>
<evidence type="ECO:0000256" key="12">
    <source>
        <dbReference type="SAM" id="MobiDB-lite"/>
    </source>
</evidence>
<dbReference type="InParanoid" id="A0A1X2H154"/>
<feature type="region of interest" description="Disordered" evidence="12">
    <location>
        <begin position="1"/>
        <end position="30"/>
    </location>
</feature>
<dbReference type="GO" id="GO:0006096">
    <property type="term" value="P:glycolytic process"/>
    <property type="evidence" value="ECO:0007669"/>
    <property type="project" value="UniProtKB-UniPathway"/>
</dbReference>
<comment type="catalytic activity">
    <reaction evidence="9">
        <text>a D-hexose + ATP = a D-hexose 6-phosphate + ADP + H(+)</text>
        <dbReference type="Rhea" id="RHEA:22740"/>
        <dbReference type="ChEBI" id="CHEBI:4194"/>
        <dbReference type="ChEBI" id="CHEBI:15378"/>
        <dbReference type="ChEBI" id="CHEBI:30616"/>
        <dbReference type="ChEBI" id="CHEBI:229467"/>
        <dbReference type="ChEBI" id="CHEBI:456216"/>
        <dbReference type="EC" id="2.7.1.1"/>
    </reaction>
    <physiologicalReaction direction="left-to-right" evidence="9">
        <dbReference type="Rhea" id="RHEA:22741"/>
    </physiologicalReaction>
</comment>
<keyword evidence="7 11" id="KW-0067">ATP-binding</keyword>
<evidence type="ECO:0000256" key="2">
    <source>
        <dbReference type="ARBA" id="ARBA00005028"/>
    </source>
</evidence>
<reference evidence="15 16" key="1">
    <citation type="submission" date="2016-07" db="EMBL/GenBank/DDBJ databases">
        <title>Pervasive Adenine N6-methylation of Active Genes in Fungi.</title>
        <authorList>
            <consortium name="DOE Joint Genome Institute"/>
            <person name="Mondo S.J."/>
            <person name="Dannebaum R.O."/>
            <person name="Kuo R.C."/>
            <person name="Labutti K."/>
            <person name="Haridas S."/>
            <person name="Kuo A."/>
            <person name="Salamov A."/>
            <person name="Ahrendt S.R."/>
            <person name="Lipzen A."/>
            <person name="Sullivan W."/>
            <person name="Andreopoulos W.B."/>
            <person name="Clum A."/>
            <person name="Lindquist E."/>
            <person name="Daum C."/>
            <person name="Ramamoorthy G.K."/>
            <person name="Gryganskyi A."/>
            <person name="Culley D."/>
            <person name="Magnuson J.K."/>
            <person name="James T.Y."/>
            <person name="O'Malley M.A."/>
            <person name="Stajich J.E."/>
            <person name="Spatafora J.W."/>
            <person name="Visel A."/>
            <person name="Grigoriev I.V."/>
        </authorList>
    </citation>
    <scope>NUCLEOTIDE SEQUENCE [LARGE SCALE GENOMIC DNA]</scope>
    <source>
        <strain evidence="15 16">NRRL 2496</strain>
    </source>
</reference>
<comment type="caution">
    <text evidence="15">The sequence shown here is derived from an EMBL/GenBank/DDBJ whole genome shotgun (WGS) entry which is preliminary data.</text>
</comment>
<feature type="domain" description="Hexokinase N-terminal" evidence="13">
    <location>
        <begin position="33"/>
        <end position="234"/>
    </location>
</feature>
<sequence length="495" mass="55152">MSGQHGSFGSSDHRGRRREYELRHGTPEQQEAMDKLRDMFQVTRDQLNVLVRGFEEEMRAGLADDSQHVASRSSDLKMIPSYVTGYPTGNEQGTYLALEISGVDIYVCQVKLKGEGGKLAINQYQYEIPDDLTAGDDFGVLTDYVADCISDFQRRVSMPQGPTYSMGISVGFAVRQTGLDRGTVMALEHGFEFPNVVGGDIIELFHDRFRAKGLNVRIVAIANDGVCTLLAHAYQHPATRVGIVHGAGTNCAYYDRVSNMRRFLAQQRELGIDLAGLEKEVMIVNTEWCNFGSRYLPMSVFDHRLDRDSNNRGIHSFEKMTTGMYLGEIVRYILVELVEHAVVSFRDEDGLLRTPYHFDTSYMYVCEADNDDEELEDTRVVLEDMCKVGKTSLADREIVKFVCELVGHRAATVVGASIASVVKYMPVATEDGFTIAISGEVYKDYPNFHPRVCETLKALIPDDVSSRLSVGIVKFSRIVGAAIVAMMAEKQSSSS</sequence>
<dbReference type="Proteomes" id="UP000242180">
    <property type="component" value="Unassembled WGS sequence"/>
</dbReference>
<keyword evidence="4 11" id="KW-0808">Transferase</keyword>
<evidence type="ECO:0000256" key="11">
    <source>
        <dbReference type="RuleBase" id="RU362007"/>
    </source>
</evidence>
<dbReference type="GO" id="GO:0005524">
    <property type="term" value="F:ATP binding"/>
    <property type="evidence" value="ECO:0007669"/>
    <property type="project" value="UniProtKB-UniRule"/>
</dbReference>
<dbReference type="EMBL" id="MCGN01000011">
    <property type="protein sequence ID" value="ORY91156.1"/>
    <property type="molecule type" value="Genomic_DNA"/>
</dbReference>
<evidence type="ECO:0000259" key="14">
    <source>
        <dbReference type="Pfam" id="PF03727"/>
    </source>
</evidence>
<dbReference type="GO" id="GO:0005536">
    <property type="term" value="F:D-glucose binding"/>
    <property type="evidence" value="ECO:0007669"/>
    <property type="project" value="InterPro"/>
</dbReference>
<keyword evidence="6 11" id="KW-0418">Kinase</keyword>
<dbReference type="PANTHER" id="PTHR19443">
    <property type="entry name" value="HEXOKINASE"/>
    <property type="match status" value="1"/>
</dbReference>
<evidence type="ECO:0000313" key="16">
    <source>
        <dbReference type="Proteomes" id="UP000242180"/>
    </source>
</evidence>
<evidence type="ECO:0000256" key="6">
    <source>
        <dbReference type="ARBA" id="ARBA00022777"/>
    </source>
</evidence>
<protein>
    <recommendedName>
        <fullName evidence="11">Phosphotransferase</fullName>
        <ecNumber evidence="11">2.7.1.-</ecNumber>
    </recommendedName>
</protein>
<dbReference type="GO" id="GO:0004340">
    <property type="term" value="F:glucokinase activity"/>
    <property type="evidence" value="ECO:0007669"/>
    <property type="project" value="TreeGrafter"/>
</dbReference>
<dbReference type="Pfam" id="PF00349">
    <property type="entry name" value="Hexokinase_1"/>
    <property type="match status" value="1"/>
</dbReference>
<dbReference type="GO" id="GO:0001678">
    <property type="term" value="P:intracellular glucose homeostasis"/>
    <property type="evidence" value="ECO:0007669"/>
    <property type="project" value="InterPro"/>
</dbReference>
<dbReference type="OMA" id="VYMSSKC"/>
<dbReference type="SUPFAM" id="SSF53067">
    <property type="entry name" value="Actin-like ATPase domain"/>
    <property type="match status" value="2"/>
</dbReference>
<comment type="similarity">
    <text evidence="3 11">Belongs to the hexokinase family.</text>
</comment>
<dbReference type="InterPro" id="IPR043129">
    <property type="entry name" value="ATPase_NBD"/>
</dbReference>
<dbReference type="PANTHER" id="PTHR19443:SF16">
    <property type="entry name" value="HEXOKINASE TYPE 1-RELATED"/>
    <property type="match status" value="1"/>
</dbReference>
<keyword evidence="8 11" id="KW-0324">Glycolysis</keyword>
<gene>
    <name evidence="15" type="ORF">BCR43DRAFT_498598</name>
</gene>
<dbReference type="Gene3D" id="3.30.420.40">
    <property type="match status" value="1"/>
</dbReference>
<dbReference type="GO" id="GO:0005739">
    <property type="term" value="C:mitochondrion"/>
    <property type="evidence" value="ECO:0007669"/>
    <property type="project" value="TreeGrafter"/>
</dbReference>
<dbReference type="EC" id="2.7.1.-" evidence="11"/>
<dbReference type="PROSITE" id="PS51748">
    <property type="entry name" value="HEXOKINASE_2"/>
    <property type="match status" value="1"/>
</dbReference>
<dbReference type="AlphaFoldDB" id="A0A1X2H154"/>
<dbReference type="InterPro" id="IPR001312">
    <property type="entry name" value="Hexokinase"/>
</dbReference>
<comment type="pathway">
    <text evidence="1">Carbohydrate degradation; glycolysis; D-glyceraldehyde 3-phosphate and glycerone phosphate from D-glucose: step 1/4.</text>
</comment>
<dbReference type="GO" id="GO:0006006">
    <property type="term" value="P:glucose metabolic process"/>
    <property type="evidence" value="ECO:0007669"/>
    <property type="project" value="TreeGrafter"/>
</dbReference>
<evidence type="ECO:0000256" key="7">
    <source>
        <dbReference type="ARBA" id="ARBA00022840"/>
    </source>
</evidence>
<accession>A0A1X2H154</accession>
<dbReference type="InterPro" id="IPR022673">
    <property type="entry name" value="Hexokinase_C"/>
</dbReference>
<evidence type="ECO:0000256" key="5">
    <source>
        <dbReference type="ARBA" id="ARBA00022741"/>
    </source>
</evidence>
<organism evidence="15 16">
    <name type="scientific">Syncephalastrum racemosum</name>
    <name type="common">Filamentous fungus</name>
    <dbReference type="NCBI Taxonomy" id="13706"/>
    <lineage>
        <taxon>Eukaryota</taxon>
        <taxon>Fungi</taxon>
        <taxon>Fungi incertae sedis</taxon>
        <taxon>Mucoromycota</taxon>
        <taxon>Mucoromycotina</taxon>
        <taxon>Mucoromycetes</taxon>
        <taxon>Mucorales</taxon>
        <taxon>Syncephalastraceae</taxon>
        <taxon>Syncephalastrum</taxon>
    </lineage>
</organism>
<comment type="pathway">
    <text evidence="2">Carbohydrate metabolism; hexose metabolism.</text>
</comment>
<dbReference type="Gene3D" id="3.40.367.20">
    <property type="match status" value="1"/>
</dbReference>
<evidence type="ECO:0000256" key="8">
    <source>
        <dbReference type="ARBA" id="ARBA00023152"/>
    </source>
</evidence>
<evidence type="ECO:0000313" key="15">
    <source>
        <dbReference type="EMBL" id="ORY91156.1"/>
    </source>
</evidence>